<reference evidence="1 2" key="2">
    <citation type="journal article" date="2018" name="Hortic Res">
        <title>Improved Brassica rapa reference genome by single-molecule sequencing and chromosome conformation capture technologies.</title>
        <authorList>
            <person name="Zhang L."/>
            <person name="Cai X."/>
            <person name="Wu J."/>
            <person name="Liu M."/>
            <person name="Grob S."/>
            <person name="Cheng F."/>
            <person name="Liang J."/>
            <person name="Cai C."/>
            <person name="Liu Z."/>
            <person name="Liu B."/>
            <person name="Wang F."/>
            <person name="Li S."/>
            <person name="Liu F."/>
            <person name="Li X."/>
            <person name="Cheng L."/>
            <person name="Yang W."/>
            <person name="Li M.H."/>
            <person name="Grossniklaus U."/>
            <person name="Zheng H."/>
            <person name="Wang X."/>
        </authorList>
    </citation>
    <scope>NUCLEOTIDE SEQUENCE [LARGE SCALE GENOMIC DNA]</scope>
    <source>
        <strain evidence="1 2">cv. Chiifu-401-42</strain>
    </source>
</reference>
<dbReference type="Gramene" id="Bra035870.1">
    <property type="protein sequence ID" value="Bra035870.1-P"/>
    <property type="gene ID" value="Bra035870"/>
</dbReference>
<dbReference type="AlphaFoldDB" id="M4F470"/>
<evidence type="ECO:0000313" key="1">
    <source>
        <dbReference type="EnsemblPlants" id="Bra035870.1-P"/>
    </source>
</evidence>
<name>M4F470_BRACM</name>
<protein>
    <submittedName>
        <fullName evidence="1">Uncharacterized protein</fullName>
    </submittedName>
</protein>
<sequence>MITVYDLMRTCLLFLEALLWFNFIVYGYCYKEQHAEEEQDEEEEEEEEDIELGNDDHCCSLCHEDVKAFSEILRLSKCQRPCILSGICYLRWRSKVLQWRICTDLFIGGFESVLNHFLKTTTKDSQDRIRSLLTRKKDLQDGVVKNNLWRFEVSNGGTRKYCCLERGSLSCL</sequence>
<dbReference type="InParanoid" id="M4F470"/>
<dbReference type="HOGENOM" id="CLU_1557457_0_0_1"/>
<dbReference type="EnsemblPlants" id="Bra035870.1">
    <property type="protein sequence ID" value="Bra035870.1-P"/>
    <property type="gene ID" value="Bra035870"/>
</dbReference>
<keyword evidence="2" id="KW-1185">Reference proteome</keyword>
<organism evidence="1 2">
    <name type="scientific">Brassica campestris</name>
    <name type="common">Field mustard</name>
    <dbReference type="NCBI Taxonomy" id="3711"/>
    <lineage>
        <taxon>Eukaryota</taxon>
        <taxon>Viridiplantae</taxon>
        <taxon>Streptophyta</taxon>
        <taxon>Embryophyta</taxon>
        <taxon>Tracheophyta</taxon>
        <taxon>Spermatophyta</taxon>
        <taxon>Magnoliopsida</taxon>
        <taxon>eudicotyledons</taxon>
        <taxon>Gunneridae</taxon>
        <taxon>Pentapetalae</taxon>
        <taxon>rosids</taxon>
        <taxon>malvids</taxon>
        <taxon>Brassicales</taxon>
        <taxon>Brassicaceae</taxon>
        <taxon>Brassiceae</taxon>
        <taxon>Brassica</taxon>
    </lineage>
</organism>
<proteinExistence type="predicted"/>
<accession>M4F470</accession>
<evidence type="ECO:0000313" key="2">
    <source>
        <dbReference type="Proteomes" id="UP000011750"/>
    </source>
</evidence>
<reference evidence="1 2" key="1">
    <citation type="journal article" date="2011" name="Nat. Genet.">
        <title>The genome of the mesopolyploid crop species Brassica rapa.</title>
        <authorList>
            <consortium name="Brassica rapa Genome Sequencing Project Consortium"/>
            <person name="Wang X."/>
            <person name="Wang H."/>
            <person name="Wang J."/>
            <person name="Sun R."/>
            <person name="Wu J."/>
            <person name="Liu S."/>
            <person name="Bai Y."/>
            <person name="Mun J.H."/>
            <person name="Bancroft I."/>
            <person name="Cheng F."/>
            <person name="Huang S."/>
            <person name="Li X."/>
            <person name="Hua W."/>
            <person name="Wang J."/>
            <person name="Wang X."/>
            <person name="Freeling M."/>
            <person name="Pires J.C."/>
            <person name="Paterson A.H."/>
            <person name="Chalhoub B."/>
            <person name="Wang B."/>
            <person name="Hayward A."/>
            <person name="Sharpe A.G."/>
            <person name="Park B.S."/>
            <person name="Weisshaar B."/>
            <person name="Liu B."/>
            <person name="Li B."/>
            <person name="Liu B."/>
            <person name="Tong C."/>
            <person name="Song C."/>
            <person name="Duran C."/>
            <person name="Peng C."/>
            <person name="Geng C."/>
            <person name="Koh C."/>
            <person name="Lin C."/>
            <person name="Edwards D."/>
            <person name="Mu D."/>
            <person name="Shen D."/>
            <person name="Soumpourou E."/>
            <person name="Li F."/>
            <person name="Fraser F."/>
            <person name="Conant G."/>
            <person name="Lassalle G."/>
            <person name="King G.J."/>
            <person name="Bonnema G."/>
            <person name="Tang H."/>
            <person name="Wang H."/>
            <person name="Belcram H."/>
            <person name="Zhou H."/>
            <person name="Hirakawa H."/>
            <person name="Abe H."/>
            <person name="Guo H."/>
            <person name="Wang H."/>
            <person name="Jin H."/>
            <person name="Parkin I.A."/>
            <person name="Batley J."/>
            <person name="Kim J.S."/>
            <person name="Just J."/>
            <person name="Li J."/>
            <person name="Xu J."/>
            <person name="Deng J."/>
            <person name="Kim J.A."/>
            <person name="Li J."/>
            <person name="Yu J."/>
            <person name="Meng J."/>
            <person name="Wang J."/>
            <person name="Min J."/>
            <person name="Poulain J."/>
            <person name="Wang J."/>
            <person name="Hatakeyama K."/>
            <person name="Wu K."/>
            <person name="Wang L."/>
            <person name="Fang L."/>
            <person name="Trick M."/>
            <person name="Links M.G."/>
            <person name="Zhao M."/>
            <person name="Jin M."/>
            <person name="Ramchiary N."/>
            <person name="Drou N."/>
            <person name="Berkman P.J."/>
            <person name="Cai Q."/>
            <person name="Huang Q."/>
            <person name="Li R."/>
            <person name="Tabata S."/>
            <person name="Cheng S."/>
            <person name="Zhang S."/>
            <person name="Zhang S."/>
            <person name="Huang S."/>
            <person name="Sato S."/>
            <person name="Sun S."/>
            <person name="Kwon S.J."/>
            <person name="Choi S.R."/>
            <person name="Lee T.H."/>
            <person name="Fan W."/>
            <person name="Zhao X."/>
            <person name="Tan X."/>
            <person name="Xu X."/>
            <person name="Wang Y."/>
            <person name="Qiu Y."/>
            <person name="Yin Y."/>
            <person name="Li Y."/>
            <person name="Du Y."/>
            <person name="Liao Y."/>
            <person name="Lim Y."/>
            <person name="Narusaka Y."/>
            <person name="Wang Y."/>
            <person name="Wang Z."/>
            <person name="Li Z."/>
            <person name="Wang Z."/>
            <person name="Xiong Z."/>
            <person name="Zhang Z."/>
        </authorList>
    </citation>
    <scope>NUCLEOTIDE SEQUENCE [LARGE SCALE GENOMIC DNA]</scope>
    <source>
        <strain evidence="1 2">cv. Chiifu-401-42</strain>
    </source>
</reference>
<dbReference type="Proteomes" id="UP000011750">
    <property type="component" value="Chromosome A09"/>
</dbReference>
<reference evidence="1" key="3">
    <citation type="submission" date="2023-03" db="UniProtKB">
        <authorList>
            <consortium name="EnsemblPlants"/>
        </authorList>
    </citation>
    <scope>IDENTIFICATION</scope>
    <source>
        <strain evidence="1">cv. Chiifu-401-42</strain>
    </source>
</reference>